<keyword evidence="2" id="KW-1185">Reference proteome</keyword>
<organism evidence="1 2">
    <name type="scientific">Hymenobacter citatus</name>
    <dbReference type="NCBI Taxonomy" id="2763506"/>
    <lineage>
        <taxon>Bacteria</taxon>
        <taxon>Pseudomonadati</taxon>
        <taxon>Bacteroidota</taxon>
        <taxon>Cytophagia</taxon>
        <taxon>Cytophagales</taxon>
        <taxon>Hymenobacteraceae</taxon>
        <taxon>Hymenobacter</taxon>
    </lineage>
</organism>
<sequence>MSFDIKLTSSFKRQLRPLLKRYWSLIEDLSTLEQDLKSNPQVGEPLGKDCYKVRMRIKAKQTGKSGSARVITCVKVVDNQIFLLSIYDKSDQASISTTELTDLLEAAGLK</sequence>
<accession>A0ABR7MK54</accession>
<gene>
    <name evidence="1" type="ORF">H8B15_10990</name>
</gene>
<dbReference type="Pfam" id="PF06296">
    <property type="entry name" value="RelE"/>
    <property type="match status" value="1"/>
</dbReference>
<reference evidence="1 2" key="1">
    <citation type="submission" date="2020-08" db="EMBL/GenBank/DDBJ databases">
        <title>Hymenobacter sp.</title>
        <authorList>
            <person name="Kim M.K."/>
        </authorList>
    </citation>
    <scope>NUCLEOTIDE SEQUENCE [LARGE SCALE GENOMIC DNA]</scope>
    <source>
        <strain evidence="1 2">BT507</strain>
    </source>
</reference>
<evidence type="ECO:0000313" key="2">
    <source>
        <dbReference type="Proteomes" id="UP000622017"/>
    </source>
</evidence>
<name>A0ABR7MK54_9BACT</name>
<dbReference type="InterPro" id="IPR009387">
    <property type="entry name" value="HigB-2"/>
</dbReference>
<proteinExistence type="predicted"/>
<evidence type="ECO:0000313" key="1">
    <source>
        <dbReference type="EMBL" id="MBC6611453.1"/>
    </source>
</evidence>
<dbReference type="EMBL" id="JACSCY010000007">
    <property type="protein sequence ID" value="MBC6611453.1"/>
    <property type="molecule type" value="Genomic_DNA"/>
</dbReference>
<comment type="caution">
    <text evidence="1">The sequence shown here is derived from an EMBL/GenBank/DDBJ whole genome shotgun (WGS) entry which is preliminary data.</text>
</comment>
<protein>
    <submittedName>
        <fullName evidence="1">Type II toxin-antitoxin system RelE/ParE family toxin</fullName>
    </submittedName>
</protein>
<dbReference type="RefSeq" id="WP_187319737.1">
    <property type="nucleotide sequence ID" value="NZ_JACSCY010000007.1"/>
</dbReference>
<dbReference type="Proteomes" id="UP000622017">
    <property type="component" value="Unassembled WGS sequence"/>
</dbReference>